<dbReference type="GO" id="GO:0016787">
    <property type="term" value="F:hydrolase activity"/>
    <property type="evidence" value="ECO:0007669"/>
    <property type="project" value="UniProtKB-KW"/>
</dbReference>
<dbReference type="EMBL" id="JADWYK010000010">
    <property type="protein sequence ID" value="MBG8555081.1"/>
    <property type="molecule type" value="Genomic_DNA"/>
</dbReference>
<feature type="chain" id="PRO_5046109172" evidence="1">
    <location>
        <begin position="27"/>
        <end position="361"/>
    </location>
</feature>
<dbReference type="Proteomes" id="UP000601099">
    <property type="component" value="Unassembled WGS sequence"/>
</dbReference>
<keyword evidence="2" id="KW-0378">Hydrolase</keyword>
<dbReference type="PROSITE" id="PS51257">
    <property type="entry name" value="PROKAR_LIPOPROTEIN"/>
    <property type="match status" value="1"/>
</dbReference>
<dbReference type="PANTHER" id="PTHR43194:SF4">
    <property type="entry name" value="AB HYDROLASE-1 DOMAIN-CONTAINING PROTEIN"/>
    <property type="match status" value="1"/>
</dbReference>
<accession>A0ABS0L4S7</accession>
<name>A0ABS0L4S7_9BACT</name>
<dbReference type="CDD" id="cd12810">
    <property type="entry name" value="Esterase_713_like-3"/>
    <property type="match status" value="1"/>
</dbReference>
<organism evidence="2 3">
    <name type="scientific">Hymenobacter guriensis</name>
    <dbReference type="NCBI Taxonomy" id="2793065"/>
    <lineage>
        <taxon>Bacteria</taxon>
        <taxon>Pseudomonadati</taxon>
        <taxon>Bacteroidota</taxon>
        <taxon>Cytophagia</taxon>
        <taxon>Cytophagales</taxon>
        <taxon>Hymenobacteraceae</taxon>
        <taxon>Hymenobacter</taxon>
    </lineage>
</organism>
<evidence type="ECO:0000313" key="3">
    <source>
        <dbReference type="Proteomes" id="UP000601099"/>
    </source>
</evidence>
<evidence type="ECO:0000256" key="1">
    <source>
        <dbReference type="SAM" id="SignalP"/>
    </source>
</evidence>
<dbReference type="SUPFAM" id="SSF53474">
    <property type="entry name" value="alpha/beta-Hydrolases"/>
    <property type="match status" value="1"/>
</dbReference>
<protein>
    <submittedName>
        <fullName evidence="2">Alpha/beta fold hydrolase</fullName>
    </submittedName>
</protein>
<reference evidence="2 3" key="1">
    <citation type="submission" date="2020-11" db="EMBL/GenBank/DDBJ databases">
        <title>Hymenobacter sp.</title>
        <authorList>
            <person name="Kim M.K."/>
        </authorList>
    </citation>
    <scope>NUCLEOTIDE SEQUENCE [LARGE SCALE GENOMIC DNA]</scope>
    <source>
        <strain evidence="2 3">BT594</strain>
    </source>
</reference>
<proteinExistence type="predicted"/>
<dbReference type="PANTHER" id="PTHR43194">
    <property type="entry name" value="HYDROLASE ALPHA/BETA FOLD FAMILY"/>
    <property type="match status" value="1"/>
</dbReference>
<comment type="caution">
    <text evidence="2">The sequence shown here is derived from an EMBL/GenBank/DDBJ whole genome shotgun (WGS) entry which is preliminary data.</text>
</comment>
<keyword evidence="3" id="KW-1185">Reference proteome</keyword>
<sequence>MTTSRKISQKLRLLSIAAAVFSTACAPLKESGGPMVIQQQGSFAVGGTVVTNPGTFDPYKPTPAGQTLRGDHAYVFYQVPAKARQFPLVMWHGIGQFSKTWETTPDGREGFQNIFLRRRFGVYLLDQPRRGNASRSTVAATITPTPDEQQWYDVFRVGVWPTYFEGVQFARDSATLNQYFRSMVPSIGPIDIPVMTAAASALFTKIGPAILVTHSHSGGMGWLTAVNSPNVKAIASYEPGSGFLFPEGEVPAPMPSSGGTLEAVGVPMAEFMKLTKIPIIIYYGDNIPEKPSPNPGADGWRFRLAMARQWRDAVNRHGGDVTVVHFPEIGIKGNTHFPMSDLNNLQIADHLSGFLKSKNLD</sequence>
<evidence type="ECO:0000313" key="2">
    <source>
        <dbReference type="EMBL" id="MBG8555081.1"/>
    </source>
</evidence>
<dbReference type="Gene3D" id="3.40.50.1820">
    <property type="entry name" value="alpha/beta hydrolase"/>
    <property type="match status" value="1"/>
</dbReference>
<keyword evidence="1" id="KW-0732">Signal</keyword>
<dbReference type="InterPro" id="IPR050228">
    <property type="entry name" value="Carboxylesterase_BioH"/>
</dbReference>
<gene>
    <name evidence="2" type="ORF">I5L79_16120</name>
</gene>
<dbReference type="InterPro" id="IPR029058">
    <property type="entry name" value="AB_hydrolase_fold"/>
</dbReference>
<dbReference type="RefSeq" id="WP_231403148.1">
    <property type="nucleotide sequence ID" value="NZ_JADWYK010000010.1"/>
</dbReference>
<feature type="signal peptide" evidence="1">
    <location>
        <begin position="1"/>
        <end position="26"/>
    </location>
</feature>